<evidence type="ECO:0000313" key="2">
    <source>
        <dbReference type="Proteomes" id="UP000799771"/>
    </source>
</evidence>
<proteinExistence type="predicted"/>
<dbReference type="Proteomes" id="UP000799771">
    <property type="component" value="Unassembled WGS sequence"/>
</dbReference>
<gene>
    <name evidence="1" type="ORF">P153DRAFT_286487</name>
</gene>
<organism evidence="1 2">
    <name type="scientific">Dothidotthia symphoricarpi CBS 119687</name>
    <dbReference type="NCBI Taxonomy" id="1392245"/>
    <lineage>
        <taxon>Eukaryota</taxon>
        <taxon>Fungi</taxon>
        <taxon>Dikarya</taxon>
        <taxon>Ascomycota</taxon>
        <taxon>Pezizomycotina</taxon>
        <taxon>Dothideomycetes</taxon>
        <taxon>Pleosporomycetidae</taxon>
        <taxon>Pleosporales</taxon>
        <taxon>Dothidotthiaceae</taxon>
        <taxon>Dothidotthia</taxon>
    </lineage>
</organism>
<protein>
    <submittedName>
        <fullName evidence="1">Uncharacterized protein</fullName>
    </submittedName>
</protein>
<dbReference type="GeneID" id="54403904"/>
<keyword evidence="2" id="KW-1185">Reference proteome</keyword>
<dbReference type="RefSeq" id="XP_033525644.1">
    <property type="nucleotide sequence ID" value="XM_033663472.1"/>
</dbReference>
<reference evidence="1" key="1">
    <citation type="journal article" date="2020" name="Stud. Mycol.">
        <title>101 Dothideomycetes genomes: a test case for predicting lifestyles and emergence of pathogens.</title>
        <authorList>
            <person name="Haridas S."/>
            <person name="Albert R."/>
            <person name="Binder M."/>
            <person name="Bloem J."/>
            <person name="Labutti K."/>
            <person name="Salamov A."/>
            <person name="Andreopoulos B."/>
            <person name="Baker S."/>
            <person name="Barry K."/>
            <person name="Bills G."/>
            <person name="Bluhm B."/>
            <person name="Cannon C."/>
            <person name="Castanera R."/>
            <person name="Culley D."/>
            <person name="Daum C."/>
            <person name="Ezra D."/>
            <person name="Gonzalez J."/>
            <person name="Henrissat B."/>
            <person name="Kuo A."/>
            <person name="Liang C."/>
            <person name="Lipzen A."/>
            <person name="Lutzoni F."/>
            <person name="Magnuson J."/>
            <person name="Mondo S."/>
            <person name="Nolan M."/>
            <person name="Ohm R."/>
            <person name="Pangilinan J."/>
            <person name="Park H.-J."/>
            <person name="Ramirez L."/>
            <person name="Alfaro M."/>
            <person name="Sun H."/>
            <person name="Tritt A."/>
            <person name="Yoshinaga Y."/>
            <person name="Zwiers L.-H."/>
            <person name="Turgeon B."/>
            <person name="Goodwin S."/>
            <person name="Spatafora J."/>
            <person name="Crous P."/>
            <person name="Grigoriev I."/>
        </authorList>
    </citation>
    <scope>NUCLEOTIDE SEQUENCE</scope>
    <source>
        <strain evidence="1">CBS 119687</strain>
    </source>
</reference>
<accession>A0A6A6AK51</accession>
<name>A0A6A6AK51_9PLEO</name>
<evidence type="ECO:0000313" key="1">
    <source>
        <dbReference type="EMBL" id="KAF2131257.1"/>
    </source>
</evidence>
<dbReference type="AlphaFoldDB" id="A0A6A6AK51"/>
<dbReference type="EMBL" id="ML977502">
    <property type="protein sequence ID" value="KAF2131257.1"/>
    <property type="molecule type" value="Genomic_DNA"/>
</dbReference>
<sequence length="57" mass="6418">MYYILQRTHQAEISHGIVDHNLMSAISSGQSSSYAHVMTVGFELQGIIRDIPFLPTR</sequence>